<dbReference type="Proteomes" id="UP000286100">
    <property type="component" value="Unassembled WGS sequence"/>
</dbReference>
<accession>A0A418WR12</accession>
<dbReference type="PROSITE" id="PS00141">
    <property type="entry name" value="ASP_PROTEASE"/>
    <property type="match status" value="1"/>
</dbReference>
<dbReference type="SUPFAM" id="SSF50630">
    <property type="entry name" value="Acid proteases"/>
    <property type="match status" value="1"/>
</dbReference>
<name>A0A418WR12_9SPHN</name>
<dbReference type="EMBL" id="QYUM01000002">
    <property type="protein sequence ID" value="RJF93636.1"/>
    <property type="molecule type" value="Genomic_DNA"/>
</dbReference>
<dbReference type="Gene3D" id="2.40.70.10">
    <property type="entry name" value="Acid Proteases"/>
    <property type="match status" value="1"/>
</dbReference>
<dbReference type="Pfam" id="PF13975">
    <property type="entry name" value="gag-asp_proteas"/>
    <property type="match status" value="1"/>
</dbReference>
<dbReference type="GO" id="GO:0006508">
    <property type="term" value="P:proteolysis"/>
    <property type="evidence" value="ECO:0007669"/>
    <property type="project" value="UniProtKB-KW"/>
</dbReference>
<dbReference type="InterPro" id="IPR034122">
    <property type="entry name" value="Retropepsin-like_bacterial"/>
</dbReference>
<dbReference type="CDD" id="cd05483">
    <property type="entry name" value="retropepsin_like_bacteria"/>
    <property type="match status" value="1"/>
</dbReference>
<feature type="domain" description="Peptidase A2" evidence="2">
    <location>
        <begin position="114"/>
        <end position="193"/>
    </location>
</feature>
<dbReference type="InterPro" id="IPR011969">
    <property type="entry name" value="Clan_AA_Asp_peptidase_C"/>
</dbReference>
<dbReference type="InterPro" id="IPR001969">
    <property type="entry name" value="Aspartic_peptidase_AS"/>
</dbReference>
<proteinExistence type="predicted"/>
<dbReference type="InterPro" id="IPR001995">
    <property type="entry name" value="Peptidase_A2_cat"/>
</dbReference>
<dbReference type="PROSITE" id="PS50175">
    <property type="entry name" value="ASP_PROT_RETROV"/>
    <property type="match status" value="1"/>
</dbReference>
<comment type="caution">
    <text evidence="3">The sequence shown here is derived from an EMBL/GenBank/DDBJ whole genome shotgun (WGS) entry which is preliminary data.</text>
</comment>
<gene>
    <name evidence="3" type="ORF">D3876_04825</name>
</gene>
<dbReference type="GO" id="GO:0004190">
    <property type="term" value="F:aspartic-type endopeptidase activity"/>
    <property type="evidence" value="ECO:0007669"/>
    <property type="project" value="InterPro"/>
</dbReference>
<dbReference type="AlphaFoldDB" id="A0A418WR12"/>
<dbReference type="EC" id="3.4.23.-" evidence="3"/>
<evidence type="ECO:0000259" key="2">
    <source>
        <dbReference type="PROSITE" id="PS50175"/>
    </source>
</evidence>
<keyword evidence="4" id="KW-1185">Reference proteome</keyword>
<keyword evidence="3" id="KW-0645">Protease</keyword>
<evidence type="ECO:0000313" key="4">
    <source>
        <dbReference type="Proteomes" id="UP000286100"/>
    </source>
</evidence>
<protein>
    <submittedName>
        <fullName evidence="3">TIGR02281 family clan AA aspartic protease</fullName>
        <ecNumber evidence="3">3.4.23.-</ecNumber>
    </submittedName>
</protein>
<dbReference type="OrthoDB" id="7595324at2"/>
<organism evidence="3 4">
    <name type="scientific">Sphingomonas cavernae</name>
    <dbReference type="NCBI Taxonomy" id="2320861"/>
    <lineage>
        <taxon>Bacteria</taxon>
        <taxon>Pseudomonadati</taxon>
        <taxon>Pseudomonadota</taxon>
        <taxon>Alphaproteobacteria</taxon>
        <taxon>Sphingomonadales</taxon>
        <taxon>Sphingomonadaceae</taxon>
        <taxon>Sphingomonas</taxon>
    </lineage>
</organism>
<dbReference type="NCBIfam" id="TIGR02281">
    <property type="entry name" value="clan_AA_DTGA"/>
    <property type="match status" value="1"/>
</dbReference>
<reference evidence="3 4" key="1">
    <citation type="submission" date="2018-09" db="EMBL/GenBank/DDBJ databases">
        <authorList>
            <person name="Zhu H."/>
        </authorList>
    </citation>
    <scope>NUCLEOTIDE SEQUENCE [LARGE SCALE GENOMIC DNA]</scope>
    <source>
        <strain evidence="3 4">K2R01-6</strain>
    </source>
</reference>
<evidence type="ECO:0000256" key="1">
    <source>
        <dbReference type="ARBA" id="ARBA00022801"/>
    </source>
</evidence>
<evidence type="ECO:0000313" key="3">
    <source>
        <dbReference type="EMBL" id="RJF93636.1"/>
    </source>
</evidence>
<sequence length="210" mass="21825">MKRPRFAGMNCTRRSAGKGLAAKGYAGGCDMMRLVFLICLGAIALLALMPGGPTTPALRPGQPGQAANVVAENAAADVAQPRVERAGNGSAEVVLQRAPDRHFYAEAQVNGAIVRFLVDSGASAVVLTRADAQKAGIGAQPGEFTARAMSANGEVRLKPVMLDRLAIGPVSATNVEAMVAENDLGVSLLGQSFLARVAKVEITEGEMRLR</sequence>
<keyword evidence="1 3" id="KW-0378">Hydrolase</keyword>
<dbReference type="InterPro" id="IPR021109">
    <property type="entry name" value="Peptidase_aspartic_dom_sf"/>
</dbReference>